<dbReference type="SUPFAM" id="SSF49764">
    <property type="entry name" value="HSP20-like chaperones"/>
    <property type="match status" value="1"/>
</dbReference>
<dbReference type="Proteomes" id="UP001383192">
    <property type="component" value="Unassembled WGS sequence"/>
</dbReference>
<feature type="domain" description="SHSP" evidence="3">
    <location>
        <begin position="1"/>
        <end position="130"/>
    </location>
</feature>
<evidence type="ECO:0000259" key="3">
    <source>
        <dbReference type="PROSITE" id="PS01031"/>
    </source>
</evidence>
<dbReference type="PROSITE" id="PS01031">
    <property type="entry name" value="SHSP"/>
    <property type="match status" value="1"/>
</dbReference>
<comment type="caution">
    <text evidence="4">The sequence shown here is derived from an EMBL/GenBank/DDBJ whole genome shotgun (WGS) entry which is preliminary data.</text>
</comment>
<evidence type="ECO:0000256" key="2">
    <source>
        <dbReference type="RuleBase" id="RU003616"/>
    </source>
</evidence>
<gene>
    <name evidence="4" type="ORF">VNI00_011169</name>
</gene>
<accession>A0AAW0CH84</accession>
<dbReference type="Pfam" id="PF00011">
    <property type="entry name" value="HSP20"/>
    <property type="match status" value="1"/>
</dbReference>
<dbReference type="EMBL" id="JAYKXP010000047">
    <property type="protein sequence ID" value="KAK7037419.1"/>
    <property type="molecule type" value="Genomic_DNA"/>
</dbReference>
<organism evidence="4 5">
    <name type="scientific">Paramarasmius palmivorus</name>
    <dbReference type="NCBI Taxonomy" id="297713"/>
    <lineage>
        <taxon>Eukaryota</taxon>
        <taxon>Fungi</taxon>
        <taxon>Dikarya</taxon>
        <taxon>Basidiomycota</taxon>
        <taxon>Agaricomycotina</taxon>
        <taxon>Agaricomycetes</taxon>
        <taxon>Agaricomycetidae</taxon>
        <taxon>Agaricales</taxon>
        <taxon>Marasmiineae</taxon>
        <taxon>Marasmiaceae</taxon>
        <taxon>Paramarasmius</taxon>
    </lineage>
</organism>
<sequence>MEAKRDRTDIFEPLFSDILVAQLEVPGVRAEDCRINVVNGFLVIEGERRIRYQCCDLSSGKWKHKANGANDCDFVGVGQVLNELRYGSWQKRFKMPDGVGPEHIKTRLENGILHVQWPGSSPKVLVEPEA</sequence>
<evidence type="ECO:0000313" key="4">
    <source>
        <dbReference type="EMBL" id="KAK7037419.1"/>
    </source>
</evidence>
<proteinExistence type="inferred from homology"/>
<evidence type="ECO:0000256" key="1">
    <source>
        <dbReference type="PROSITE-ProRule" id="PRU00285"/>
    </source>
</evidence>
<dbReference type="InterPro" id="IPR002068">
    <property type="entry name" value="A-crystallin/Hsp20_dom"/>
</dbReference>
<dbReference type="InterPro" id="IPR008978">
    <property type="entry name" value="HSP20-like_chaperone"/>
</dbReference>
<comment type="similarity">
    <text evidence="1 2">Belongs to the small heat shock protein (HSP20) family.</text>
</comment>
<evidence type="ECO:0000313" key="5">
    <source>
        <dbReference type="Proteomes" id="UP001383192"/>
    </source>
</evidence>
<reference evidence="4 5" key="1">
    <citation type="submission" date="2024-01" db="EMBL/GenBank/DDBJ databases">
        <title>A draft genome for a cacao thread blight-causing isolate of Paramarasmius palmivorus.</title>
        <authorList>
            <person name="Baruah I.K."/>
            <person name="Bukari Y."/>
            <person name="Amoako-Attah I."/>
            <person name="Meinhardt L.W."/>
            <person name="Bailey B.A."/>
            <person name="Cohen S.P."/>
        </authorList>
    </citation>
    <scope>NUCLEOTIDE SEQUENCE [LARGE SCALE GENOMIC DNA]</scope>
    <source>
        <strain evidence="4 5">GH-12</strain>
    </source>
</reference>
<dbReference type="AlphaFoldDB" id="A0AAW0CH84"/>
<protein>
    <recommendedName>
        <fullName evidence="3">SHSP domain-containing protein</fullName>
    </recommendedName>
</protein>
<keyword evidence="5" id="KW-1185">Reference proteome</keyword>
<name>A0AAW0CH84_9AGAR</name>
<dbReference type="CDD" id="cd06464">
    <property type="entry name" value="ACD_sHsps-like"/>
    <property type="match status" value="1"/>
</dbReference>
<dbReference type="Gene3D" id="2.60.40.790">
    <property type="match status" value="1"/>
</dbReference>